<dbReference type="Proteomes" id="UP000499080">
    <property type="component" value="Unassembled WGS sequence"/>
</dbReference>
<dbReference type="EMBL" id="BGPR01002111">
    <property type="protein sequence ID" value="GBM67899.1"/>
    <property type="molecule type" value="Genomic_DNA"/>
</dbReference>
<sequence length="218" mass="24420">MISKSYRLYDFICGAALYAVIPTPLLLVQGSLLEILFCTASGKGNREHCCLRGRDCLFGQLISFLVLQVPYVGSNPTQPDVMRSSSVKCFNICSLCGYHLLVRKLRVILVWQIPISAERRRVSFFGLLAIVASTCVDVPSSATVFGLRDLLPLPMDPVLLNFMISFVMGYLRSVRCIESTCYMTGGTTPSQQNNANLFFFRNRRLFPIVSPSSKRKRN</sequence>
<protein>
    <submittedName>
        <fullName evidence="2">Uncharacterized protein</fullName>
    </submittedName>
</protein>
<evidence type="ECO:0000256" key="1">
    <source>
        <dbReference type="SAM" id="Phobius"/>
    </source>
</evidence>
<keyword evidence="1" id="KW-0812">Transmembrane</keyword>
<reference evidence="2 3" key="1">
    <citation type="journal article" date="2019" name="Sci. Rep.">
        <title>Orb-weaving spider Araneus ventricosus genome elucidates the spidroin gene catalogue.</title>
        <authorList>
            <person name="Kono N."/>
            <person name="Nakamura H."/>
            <person name="Ohtoshi R."/>
            <person name="Moran D.A.P."/>
            <person name="Shinohara A."/>
            <person name="Yoshida Y."/>
            <person name="Fujiwara M."/>
            <person name="Mori M."/>
            <person name="Tomita M."/>
            <person name="Arakawa K."/>
        </authorList>
    </citation>
    <scope>NUCLEOTIDE SEQUENCE [LARGE SCALE GENOMIC DNA]</scope>
</reference>
<comment type="caution">
    <text evidence="2">The sequence shown here is derived from an EMBL/GenBank/DDBJ whole genome shotgun (WGS) entry which is preliminary data.</text>
</comment>
<keyword evidence="1" id="KW-1133">Transmembrane helix</keyword>
<feature type="transmembrane region" description="Helical" evidence="1">
    <location>
        <begin position="122"/>
        <end position="147"/>
    </location>
</feature>
<evidence type="ECO:0000313" key="2">
    <source>
        <dbReference type="EMBL" id="GBM67899.1"/>
    </source>
</evidence>
<evidence type="ECO:0000313" key="3">
    <source>
        <dbReference type="Proteomes" id="UP000499080"/>
    </source>
</evidence>
<name>A0A4Y2HS85_ARAVE</name>
<accession>A0A4Y2HS85</accession>
<proteinExistence type="predicted"/>
<organism evidence="2 3">
    <name type="scientific">Araneus ventricosus</name>
    <name type="common">Orbweaver spider</name>
    <name type="synonym">Epeira ventricosa</name>
    <dbReference type="NCBI Taxonomy" id="182803"/>
    <lineage>
        <taxon>Eukaryota</taxon>
        <taxon>Metazoa</taxon>
        <taxon>Ecdysozoa</taxon>
        <taxon>Arthropoda</taxon>
        <taxon>Chelicerata</taxon>
        <taxon>Arachnida</taxon>
        <taxon>Araneae</taxon>
        <taxon>Araneomorphae</taxon>
        <taxon>Entelegynae</taxon>
        <taxon>Araneoidea</taxon>
        <taxon>Araneidae</taxon>
        <taxon>Araneus</taxon>
    </lineage>
</organism>
<dbReference type="AlphaFoldDB" id="A0A4Y2HS85"/>
<keyword evidence="3" id="KW-1185">Reference proteome</keyword>
<feature type="transmembrane region" description="Helical" evidence="1">
    <location>
        <begin position="15"/>
        <end position="37"/>
    </location>
</feature>
<feature type="transmembrane region" description="Helical" evidence="1">
    <location>
        <begin position="153"/>
        <end position="171"/>
    </location>
</feature>
<keyword evidence="1" id="KW-0472">Membrane</keyword>
<gene>
    <name evidence="2" type="ORF">AVEN_228107_1</name>
</gene>